<dbReference type="EMBL" id="CAFBOZ010000369">
    <property type="protein sequence ID" value="CAB5026046.1"/>
    <property type="molecule type" value="Genomic_DNA"/>
</dbReference>
<feature type="transmembrane region" description="Helical" evidence="1">
    <location>
        <begin position="177"/>
        <end position="199"/>
    </location>
</feature>
<keyword evidence="1" id="KW-0812">Transmembrane</keyword>
<evidence type="ECO:0000256" key="1">
    <source>
        <dbReference type="SAM" id="Phobius"/>
    </source>
</evidence>
<reference evidence="2" key="1">
    <citation type="submission" date="2020-05" db="EMBL/GenBank/DDBJ databases">
        <authorList>
            <person name="Chiriac C."/>
            <person name="Salcher M."/>
            <person name="Ghai R."/>
            <person name="Kavagutti S V."/>
        </authorList>
    </citation>
    <scope>NUCLEOTIDE SEQUENCE</scope>
</reference>
<keyword evidence="1" id="KW-1133">Transmembrane helix</keyword>
<dbReference type="PANTHER" id="PTHR35007:SF4">
    <property type="entry name" value="CONSERVED TRANSMEMBRANE PROTEIN-RELATED"/>
    <property type="match status" value="1"/>
</dbReference>
<protein>
    <submittedName>
        <fullName evidence="2">Unannotated protein</fullName>
    </submittedName>
</protein>
<dbReference type="AlphaFoldDB" id="A0A6J7RBI9"/>
<name>A0A6J7RBI9_9ZZZZ</name>
<gene>
    <name evidence="2" type="ORF">UFOPK3992_01999</name>
</gene>
<feature type="transmembrane region" description="Helical" evidence="1">
    <location>
        <begin position="205"/>
        <end position="224"/>
    </location>
</feature>
<accession>A0A6J7RBI9</accession>
<proteinExistence type="predicted"/>
<dbReference type="PANTHER" id="PTHR35007">
    <property type="entry name" value="INTEGRAL MEMBRANE PROTEIN-RELATED"/>
    <property type="match status" value="1"/>
</dbReference>
<evidence type="ECO:0000313" key="2">
    <source>
        <dbReference type="EMBL" id="CAB5026046.1"/>
    </source>
</evidence>
<organism evidence="2">
    <name type="scientific">freshwater metagenome</name>
    <dbReference type="NCBI Taxonomy" id="449393"/>
    <lineage>
        <taxon>unclassified sequences</taxon>
        <taxon>metagenomes</taxon>
        <taxon>ecological metagenomes</taxon>
    </lineage>
</organism>
<keyword evidence="1" id="KW-0472">Membrane</keyword>
<sequence length="245" mass="25447">MSIVVSLAVAVAVLLLMPATATLRTRSPSVLPAFVSLPSAPQLRNRLMHRLLRRQARDSRRRRSLRLVDAMVCELRAGLAPRAALLAATSTLTEPLCPRAAAAAALGGDVASALRADAASLGLPLLIGVGVCWQVSESTGAGLASGLDQLLVTARADEEVRAEVAGQLAAPRATARLLAVLPLFGLMLGSSLGVSPLGWLLGSPGGWAVLAAGVGEIAVGLWWISRMVARIERDLMGHVKGAQPR</sequence>